<feature type="binding site" evidence="11">
    <location>
        <position position="131"/>
    </location>
    <ligand>
        <name>NAD(+)</name>
        <dbReference type="ChEBI" id="CHEBI:57540"/>
    </ligand>
</feature>
<comment type="caution">
    <text evidence="13">The sequence shown here is derived from an EMBL/GenBank/DDBJ whole genome shotgun (WGS) entry which is preliminary data.</text>
</comment>
<feature type="binding site" evidence="11">
    <location>
        <begin position="94"/>
        <end position="98"/>
    </location>
    <ligand>
        <name>NAD(+)</name>
        <dbReference type="ChEBI" id="CHEBI:57540"/>
    </ligand>
</feature>
<gene>
    <name evidence="13" type="ORF">RZP41_03505</name>
</gene>
<sequence>MVTTAIFPGRYVQGANALDECLADELLRLGQRAFIVQDPTVNKLIGSRIDALLTNKIATQSEVFCSECCDEEIERISTLTKAFEADVIVGIGGGKTLDTAKATGAALGLPIVIVPTLASTDAPCSSLVVIYTREGKFKRYLMIPQNPTLVLVDTQIIANAPARFLVSGMGDALATWFEAEDCRIKGAGNMTTRPGPMTAFGLARMCFEVLLKYGVLAKAACEQKMVTPALEHIVEANTLLSGLGFESGGLAAAHAIHNGLTVLPETHTYWHGEKVAFGTLAMLMLTDREPELIDNVYNFCESVGLPTTLAQIGLGNVTDEQLLAVAKASCQEGETMHNEPYAVTPERILAALRAADAYGLHRQ</sequence>
<name>A0AAW8XJ61_9ENTR</name>
<organism evidence="13 14">
    <name type="scientific">Klebsiella quasipneumoniae subsp. quasipneumoniae</name>
    <dbReference type="NCBI Taxonomy" id="1667327"/>
    <lineage>
        <taxon>Bacteria</taxon>
        <taxon>Pseudomonadati</taxon>
        <taxon>Pseudomonadota</taxon>
        <taxon>Gammaproteobacteria</taxon>
        <taxon>Enterobacterales</taxon>
        <taxon>Enterobacteriaceae</taxon>
        <taxon>Klebsiella/Raoultella group</taxon>
        <taxon>Klebsiella</taxon>
        <taxon>Klebsiella pneumoniae complex</taxon>
    </lineage>
</organism>
<dbReference type="GO" id="GO:0008888">
    <property type="term" value="F:glycerol dehydrogenase (NAD+) activity"/>
    <property type="evidence" value="ECO:0007669"/>
    <property type="project" value="UniProtKB-EC"/>
</dbReference>
<dbReference type="GO" id="GO:0005829">
    <property type="term" value="C:cytosol"/>
    <property type="evidence" value="ECO:0007669"/>
    <property type="project" value="TreeGrafter"/>
</dbReference>
<evidence type="ECO:0000256" key="2">
    <source>
        <dbReference type="ARBA" id="ARBA00022723"/>
    </source>
</evidence>
<evidence type="ECO:0000256" key="6">
    <source>
        <dbReference type="ARBA" id="ARBA00039147"/>
    </source>
</evidence>
<keyword evidence="4 11" id="KW-0520">NAD</keyword>
<dbReference type="Pfam" id="PF00465">
    <property type="entry name" value="Fe-ADH"/>
    <property type="match status" value="1"/>
</dbReference>
<protein>
    <recommendedName>
        <fullName evidence="7">Glycerol dehydrogenase</fullName>
        <ecNumber evidence="6">1.1.1.6</ecNumber>
    </recommendedName>
</protein>
<dbReference type="EMBL" id="JAWHZD010000002">
    <property type="protein sequence ID" value="MDV0840353.1"/>
    <property type="molecule type" value="Genomic_DNA"/>
</dbReference>
<dbReference type="EC" id="1.1.1.6" evidence="6"/>
<dbReference type="SUPFAM" id="SSF56796">
    <property type="entry name" value="Dehydroquinate synthase-like"/>
    <property type="match status" value="1"/>
</dbReference>
<evidence type="ECO:0000313" key="13">
    <source>
        <dbReference type="EMBL" id="MDV0840353.1"/>
    </source>
</evidence>
<dbReference type="Gene3D" id="1.20.1090.10">
    <property type="entry name" value="Dehydroquinate synthase-like - alpha domain"/>
    <property type="match status" value="1"/>
</dbReference>
<dbReference type="Gene3D" id="3.40.50.1970">
    <property type="match status" value="1"/>
</dbReference>
<proteinExistence type="inferred from homology"/>
<comment type="pathway">
    <text evidence="5">Polyol metabolism; glycerol fermentation; glycerone phosphate from glycerol (oxidative route): step 1/2.</text>
</comment>
<evidence type="ECO:0000256" key="3">
    <source>
        <dbReference type="ARBA" id="ARBA00023002"/>
    </source>
</evidence>
<keyword evidence="9" id="KW-0862">Zinc</keyword>
<keyword evidence="2 9" id="KW-0479">Metal-binding</keyword>
<feature type="binding site" evidence="9">
    <location>
        <position position="171"/>
    </location>
    <ligand>
        <name>glycerol</name>
        <dbReference type="ChEBI" id="CHEBI:17754"/>
    </ligand>
</feature>
<dbReference type="RefSeq" id="WP_101862199.1">
    <property type="nucleotide sequence ID" value="NZ_JAOUTP010000008.1"/>
</dbReference>
<feature type="binding site" evidence="10">
    <location>
        <position position="121"/>
    </location>
    <ligand>
        <name>glycerol</name>
        <dbReference type="ChEBI" id="CHEBI:17754"/>
    </ligand>
</feature>
<dbReference type="PANTHER" id="PTHR43616">
    <property type="entry name" value="GLYCEROL DEHYDROGENASE"/>
    <property type="match status" value="1"/>
</dbReference>
<evidence type="ECO:0000256" key="10">
    <source>
        <dbReference type="PIRSR" id="PIRSR000112-2"/>
    </source>
</evidence>
<evidence type="ECO:0000256" key="7">
    <source>
        <dbReference type="ARBA" id="ARBA00040132"/>
    </source>
</evidence>
<feature type="binding site" evidence="9">
    <location>
        <position position="271"/>
    </location>
    <ligand>
        <name>glycerol</name>
        <dbReference type="ChEBI" id="CHEBI:17754"/>
    </ligand>
</feature>
<reference evidence="13" key="1">
    <citation type="submission" date="2023-10" db="EMBL/GenBank/DDBJ databases">
        <title>Surveillance and assessment of the effects of hospital wastewater treatment on clearance of pathogenic bacterial and antimicrobial resistance genes.</title>
        <authorList>
            <person name="Wu Y."/>
        </authorList>
    </citation>
    <scope>NUCLEOTIDE SEQUENCE</scope>
    <source>
        <strain evidence="13">23-M-SRM-33-1</strain>
    </source>
</reference>
<comment type="cofactor">
    <cofactor evidence="9">
        <name>Zn(2+)</name>
        <dbReference type="ChEBI" id="CHEBI:29105"/>
    </cofactor>
    <text evidence="9">Binds 1 zinc ion per subunit.</text>
</comment>
<dbReference type="PIRSF" id="PIRSF000112">
    <property type="entry name" value="Glycerol_dehydrogenase"/>
    <property type="match status" value="1"/>
</dbReference>
<keyword evidence="3 13" id="KW-0560">Oxidoreductase</keyword>
<evidence type="ECO:0000256" key="8">
    <source>
        <dbReference type="ARBA" id="ARBA00049006"/>
    </source>
</evidence>
<accession>A0AAW8XJ61</accession>
<dbReference type="InterPro" id="IPR016205">
    <property type="entry name" value="Glycerol_DH"/>
</dbReference>
<dbReference type="InterPro" id="IPR018211">
    <property type="entry name" value="ADH_Fe_CS"/>
</dbReference>
<evidence type="ECO:0000259" key="12">
    <source>
        <dbReference type="Pfam" id="PF00465"/>
    </source>
</evidence>
<dbReference type="PROSITE" id="PS00913">
    <property type="entry name" value="ADH_IRON_1"/>
    <property type="match status" value="1"/>
</dbReference>
<evidence type="ECO:0000256" key="4">
    <source>
        <dbReference type="ARBA" id="ARBA00023027"/>
    </source>
</evidence>
<dbReference type="Proteomes" id="UP001284547">
    <property type="component" value="Unassembled WGS sequence"/>
</dbReference>
<evidence type="ECO:0000256" key="11">
    <source>
        <dbReference type="PIRSR" id="PIRSR000112-3"/>
    </source>
</evidence>
<evidence type="ECO:0000313" key="14">
    <source>
        <dbReference type="Proteomes" id="UP001284547"/>
    </source>
</evidence>
<dbReference type="AlphaFoldDB" id="A0AAW8XJ61"/>
<feature type="binding site" evidence="9">
    <location>
        <position position="254"/>
    </location>
    <ligand>
        <name>glycerol</name>
        <dbReference type="ChEBI" id="CHEBI:17754"/>
    </ligand>
</feature>
<feature type="binding site" evidence="11">
    <location>
        <position position="125"/>
    </location>
    <ligand>
        <name>NAD(+)</name>
        <dbReference type="ChEBI" id="CHEBI:57540"/>
    </ligand>
</feature>
<evidence type="ECO:0000256" key="9">
    <source>
        <dbReference type="PIRSR" id="PIRSR000112-1"/>
    </source>
</evidence>
<dbReference type="NCBIfam" id="NF006941">
    <property type="entry name" value="PRK09423.1"/>
    <property type="match status" value="1"/>
</dbReference>
<dbReference type="GO" id="GO:0046872">
    <property type="term" value="F:metal ion binding"/>
    <property type="evidence" value="ECO:0007669"/>
    <property type="project" value="UniProtKB-KW"/>
</dbReference>
<feature type="binding site" evidence="11">
    <location>
        <position position="127"/>
    </location>
    <ligand>
        <name>NAD(+)</name>
        <dbReference type="ChEBI" id="CHEBI:57540"/>
    </ligand>
</feature>
<dbReference type="CDD" id="cd08170">
    <property type="entry name" value="GlyDH"/>
    <property type="match status" value="1"/>
</dbReference>
<dbReference type="PROSITE" id="PS00060">
    <property type="entry name" value="ADH_IRON_2"/>
    <property type="match status" value="1"/>
</dbReference>
<dbReference type="PANTHER" id="PTHR43616:SF5">
    <property type="entry name" value="GLYCEROL DEHYDROGENASE 1"/>
    <property type="match status" value="1"/>
</dbReference>
<evidence type="ECO:0000256" key="5">
    <source>
        <dbReference type="ARBA" id="ARBA00037918"/>
    </source>
</evidence>
<feature type="binding site" evidence="11">
    <location>
        <begin position="116"/>
        <end position="119"/>
    </location>
    <ligand>
        <name>NAD(+)</name>
        <dbReference type="ChEBI" id="CHEBI:57540"/>
    </ligand>
</feature>
<feature type="domain" description="Alcohol dehydrogenase iron-type/glycerol dehydrogenase GldA" evidence="12">
    <location>
        <begin position="8"/>
        <end position="154"/>
    </location>
</feature>
<comment type="similarity">
    <text evidence="1">Belongs to the iron-containing alcohol dehydrogenase family.</text>
</comment>
<dbReference type="InterPro" id="IPR001670">
    <property type="entry name" value="ADH_Fe/GldA"/>
</dbReference>
<comment type="catalytic activity">
    <reaction evidence="8">
        <text>glycerol + NAD(+) = dihydroxyacetone + NADH + H(+)</text>
        <dbReference type="Rhea" id="RHEA:13769"/>
        <dbReference type="ChEBI" id="CHEBI:15378"/>
        <dbReference type="ChEBI" id="CHEBI:16016"/>
        <dbReference type="ChEBI" id="CHEBI:17754"/>
        <dbReference type="ChEBI" id="CHEBI:57540"/>
        <dbReference type="ChEBI" id="CHEBI:57945"/>
        <dbReference type="EC" id="1.1.1.6"/>
    </reaction>
</comment>
<evidence type="ECO:0000256" key="1">
    <source>
        <dbReference type="ARBA" id="ARBA00007358"/>
    </source>
</evidence>